<keyword evidence="9" id="KW-1185">Reference proteome</keyword>
<reference evidence="8" key="1">
    <citation type="submission" date="2022-03" db="EMBL/GenBank/DDBJ databases">
        <authorList>
            <person name="Martin C."/>
        </authorList>
    </citation>
    <scope>NUCLEOTIDE SEQUENCE</scope>
</reference>
<dbReference type="SMART" id="SM00849">
    <property type="entry name" value="Lactamase_B"/>
    <property type="match status" value="1"/>
</dbReference>
<evidence type="ECO:0000256" key="1">
    <source>
        <dbReference type="ARBA" id="ARBA00004514"/>
    </source>
</evidence>
<sequence>MSLNFPEFPDDSALGTNFKYRRFIQLALHGEMELGNTDISYPYTIDVLKEGYSIVQEGGSTSNACGTITLVKGPHNIIVDTGLPQDKSLILQGLARHELTADDVHYVVCTHGHSDHVGNLNLFPNATFIVGHDISKGDEYQLHDFKQGIPYEIDAYVEVIPTPGHTRGDVSVVVYRTCYGTVVIAGDTFEKFEDLEDSDIWQNNSELPEDQEQSRIEVFKLADYIIPGHGPMFKVPDEFKHEVKIVRTPTE</sequence>
<evidence type="ECO:0000313" key="8">
    <source>
        <dbReference type="EMBL" id="CAH1781991.1"/>
    </source>
</evidence>
<comment type="subcellular location">
    <subcellularLocation>
        <location evidence="1">Cytoplasm</location>
        <location evidence="1">Cytosol</location>
    </subcellularLocation>
</comment>
<evidence type="ECO:0000256" key="4">
    <source>
        <dbReference type="ARBA" id="ARBA00032988"/>
    </source>
</evidence>
<dbReference type="CDD" id="cd07711">
    <property type="entry name" value="MBLAC1-like_MBL-fold"/>
    <property type="match status" value="1"/>
</dbReference>
<dbReference type="AlphaFoldDB" id="A0A8S4NLU8"/>
<dbReference type="Gene3D" id="3.60.15.10">
    <property type="entry name" value="Ribonuclease Z/Hydroxyacylglutathione hydrolase-like"/>
    <property type="match status" value="1"/>
</dbReference>
<feature type="domain" description="Metallo-beta-lactamase" evidence="7">
    <location>
        <begin position="65"/>
        <end position="229"/>
    </location>
</feature>
<dbReference type="OrthoDB" id="10250730at2759"/>
<dbReference type="InterPro" id="IPR036866">
    <property type="entry name" value="RibonucZ/Hydroxyglut_hydro"/>
</dbReference>
<dbReference type="PANTHER" id="PTHR23200:SF48">
    <property type="entry name" value="METALLO-BETA-LACTAMASE DOMAIN-CONTAINING PROTEIN 1"/>
    <property type="match status" value="1"/>
</dbReference>
<evidence type="ECO:0000313" key="9">
    <source>
        <dbReference type="Proteomes" id="UP000749559"/>
    </source>
</evidence>
<comment type="catalytic activity">
    <reaction evidence="5">
        <text>a ribonucleotidyl-ribonucleotide-RNA + H2O = a 3'-end ribonucleotide-RNA + a 5'-end 5'-phospho-ribonucleoside-RNA + H(+)</text>
        <dbReference type="Rhea" id="RHEA:68096"/>
        <dbReference type="Rhea" id="RHEA-COMP:15179"/>
        <dbReference type="Rhea" id="RHEA-COMP:17355"/>
        <dbReference type="Rhea" id="RHEA-COMP:17428"/>
        <dbReference type="ChEBI" id="CHEBI:15377"/>
        <dbReference type="ChEBI" id="CHEBI:15378"/>
        <dbReference type="ChEBI" id="CHEBI:74896"/>
        <dbReference type="ChEBI" id="CHEBI:138282"/>
        <dbReference type="ChEBI" id="CHEBI:173118"/>
    </reaction>
    <physiologicalReaction direction="left-to-right" evidence="5">
        <dbReference type="Rhea" id="RHEA:68097"/>
    </physiologicalReaction>
</comment>
<dbReference type="EMBL" id="CAIIXF020000004">
    <property type="protein sequence ID" value="CAH1781991.1"/>
    <property type="molecule type" value="Genomic_DNA"/>
</dbReference>
<comment type="function">
    <text evidence="6">Endoribonuclease that catalyzes the hydrolysis of histone-coding pre-mRNA 3'-end. Involved in histone pre-mRNA processing during the S-phase of the cell cycle, which is required for entering/progressing through S-phase. Cleaves histone pre-mRNA at a major and a minor cleavage site after the 5'-ACCCA-3' and the 5'-ACCCACA-3' sequence, respectively, and located downstream of the stem-loop. May require the presence of the HDE element located at the histone pre-RNA 3'-end to avoid non-specific cleavage.</text>
</comment>
<dbReference type="InterPro" id="IPR039344">
    <property type="entry name" value="MBLAC1"/>
</dbReference>
<dbReference type="GO" id="GO:0005829">
    <property type="term" value="C:cytosol"/>
    <property type="evidence" value="ECO:0007669"/>
    <property type="project" value="UniProtKB-SubCell"/>
</dbReference>
<evidence type="ECO:0000256" key="3">
    <source>
        <dbReference type="ARBA" id="ARBA00014856"/>
    </source>
</evidence>
<dbReference type="SUPFAM" id="SSF56281">
    <property type="entry name" value="Metallo-hydrolase/oxidoreductase"/>
    <property type="match status" value="1"/>
</dbReference>
<dbReference type="InterPro" id="IPR001279">
    <property type="entry name" value="Metallo-B-lactamas"/>
</dbReference>
<organism evidence="8 9">
    <name type="scientific">Owenia fusiformis</name>
    <name type="common">Polychaete worm</name>
    <dbReference type="NCBI Taxonomy" id="6347"/>
    <lineage>
        <taxon>Eukaryota</taxon>
        <taxon>Metazoa</taxon>
        <taxon>Spiralia</taxon>
        <taxon>Lophotrochozoa</taxon>
        <taxon>Annelida</taxon>
        <taxon>Polychaeta</taxon>
        <taxon>Sedentaria</taxon>
        <taxon>Canalipalpata</taxon>
        <taxon>Sabellida</taxon>
        <taxon>Oweniida</taxon>
        <taxon>Oweniidae</taxon>
        <taxon>Owenia</taxon>
    </lineage>
</organism>
<dbReference type="PANTHER" id="PTHR23200">
    <property type="entry name" value="METALLO-BETA-LACTAMASE DOMAIN-CONTAINING PROTEIN 1"/>
    <property type="match status" value="1"/>
</dbReference>
<dbReference type="Proteomes" id="UP000749559">
    <property type="component" value="Unassembled WGS sequence"/>
</dbReference>
<evidence type="ECO:0000256" key="2">
    <source>
        <dbReference type="ARBA" id="ARBA00011738"/>
    </source>
</evidence>
<evidence type="ECO:0000256" key="5">
    <source>
        <dbReference type="ARBA" id="ARBA00044690"/>
    </source>
</evidence>
<dbReference type="Pfam" id="PF00753">
    <property type="entry name" value="Lactamase_B"/>
    <property type="match status" value="1"/>
</dbReference>
<evidence type="ECO:0000256" key="6">
    <source>
        <dbReference type="ARBA" id="ARBA00045869"/>
    </source>
</evidence>
<accession>A0A8S4NLU8</accession>
<comment type="subunit">
    <text evidence="2">Homodimer.</text>
</comment>
<evidence type="ECO:0000259" key="7">
    <source>
        <dbReference type="SMART" id="SM00849"/>
    </source>
</evidence>
<gene>
    <name evidence="8" type="ORF">OFUS_LOCUS8483</name>
</gene>
<comment type="caution">
    <text evidence="8">The sequence shown here is derived from an EMBL/GenBank/DDBJ whole genome shotgun (WGS) entry which is preliminary data.</text>
</comment>
<protein>
    <recommendedName>
        <fullName evidence="3">Metallo-beta-lactamase domain-containing protein 1</fullName>
    </recommendedName>
    <alternativeName>
        <fullName evidence="4">Endoribonuclease MBLAC1</fullName>
    </alternativeName>
</protein>
<name>A0A8S4NLU8_OWEFU</name>
<proteinExistence type="predicted"/>